<evidence type="ECO:0000313" key="2">
    <source>
        <dbReference type="Proteomes" id="UP000466523"/>
    </source>
</evidence>
<name>A0A7K3LDZ1_9MYCO</name>
<evidence type="ECO:0000313" key="1">
    <source>
        <dbReference type="EMBL" id="NDJ90579.1"/>
    </source>
</evidence>
<gene>
    <name evidence="1" type="ORF">GWR20_15685</name>
</gene>
<reference evidence="1 2" key="1">
    <citation type="submission" date="2020-01" db="EMBL/GenBank/DDBJ databases">
        <authorList>
            <person name="Sanchez-Estrada R."/>
            <person name="Gonzalez-Y-Merchand J.A."/>
            <person name="Rivera-Gutierrez S."/>
        </authorList>
    </citation>
    <scope>NUCLEOTIDE SEQUENCE [LARGE SCALE GENOMIC DNA]</scope>
    <source>
        <strain evidence="1 2">CST 7247</strain>
    </source>
</reference>
<dbReference type="RefSeq" id="WP_162112697.1">
    <property type="nucleotide sequence ID" value="NZ_JAACYR010000056.1"/>
</dbReference>
<dbReference type="EMBL" id="JAACYR010000056">
    <property type="protein sequence ID" value="NDJ90579.1"/>
    <property type="molecule type" value="Genomic_DNA"/>
</dbReference>
<dbReference type="AlphaFoldDB" id="A0A7K3LDZ1"/>
<organism evidence="1 2">
    <name type="scientific">Mycolicibacter kumamotonensis</name>
    <dbReference type="NCBI Taxonomy" id="354243"/>
    <lineage>
        <taxon>Bacteria</taxon>
        <taxon>Bacillati</taxon>
        <taxon>Actinomycetota</taxon>
        <taxon>Actinomycetes</taxon>
        <taxon>Mycobacteriales</taxon>
        <taxon>Mycobacteriaceae</taxon>
        <taxon>Mycolicibacter</taxon>
    </lineage>
</organism>
<accession>A0A7K3LDZ1</accession>
<proteinExistence type="predicted"/>
<dbReference type="Proteomes" id="UP000466523">
    <property type="component" value="Unassembled WGS sequence"/>
</dbReference>
<protein>
    <submittedName>
        <fullName evidence="1">Uncharacterized protein</fullName>
    </submittedName>
</protein>
<comment type="caution">
    <text evidence="1">The sequence shown here is derived from an EMBL/GenBank/DDBJ whole genome shotgun (WGS) entry which is preliminary data.</text>
</comment>
<sequence>MGRRDAHGRLYPDCPVPWHDAYDHPLKMATKAAARALLTDEAVQP</sequence>